<evidence type="ECO:0000256" key="4">
    <source>
        <dbReference type="ARBA" id="ARBA00043263"/>
    </source>
</evidence>
<evidence type="ECO:0000313" key="7">
    <source>
        <dbReference type="Proteomes" id="UP000663505"/>
    </source>
</evidence>
<keyword evidence="3" id="KW-0804">Transcription</keyword>
<sequence>MSKCSYRGDVVLDVKHETCCNVVHQDAIDRVGQLEVSVVEQLSESFKALADSTRIRILFNLSRRELCVCDLAEVLGMTQSAVSHQLRFLKALRIVKSRRDGNTIYYTCDDAHIIGLLQMALDHVTLTATHEGSE</sequence>
<dbReference type="InterPro" id="IPR018334">
    <property type="entry name" value="ArsR_HTH"/>
</dbReference>
<dbReference type="Proteomes" id="UP000663505">
    <property type="component" value="Chromosome"/>
</dbReference>
<gene>
    <name evidence="6" type="ORF">JZ786_15750</name>
</gene>
<dbReference type="PANTHER" id="PTHR43132">
    <property type="entry name" value="ARSENICAL RESISTANCE OPERON REPRESSOR ARSR-RELATED"/>
    <property type="match status" value="1"/>
</dbReference>
<dbReference type="GO" id="GO:0003700">
    <property type="term" value="F:DNA-binding transcription factor activity"/>
    <property type="evidence" value="ECO:0007669"/>
    <property type="project" value="InterPro"/>
</dbReference>
<dbReference type="PROSITE" id="PS50987">
    <property type="entry name" value="HTH_ARSR_2"/>
    <property type="match status" value="1"/>
</dbReference>
<reference evidence="6 7" key="1">
    <citation type="submission" date="2021-02" db="EMBL/GenBank/DDBJ databases">
        <title>Alicyclobacillus curvatus sp. nov. and Alicyclobacillus mengziensis sp. nov., two acidophilic bacteria isolated from acid mine drainage.</title>
        <authorList>
            <person name="Huang Y."/>
        </authorList>
    </citation>
    <scope>NUCLEOTIDE SEQUENCE [LARGE SCALE GENOMIC DNA]</scope>
    <source>
        <strain evidence="6 7">S30H14</strain>
    </source>
</reference>
<evidence type="ECO:0000313" key="6">
    <source>
        <dbReference type="EMBL" id="QSO45976.1"/>
    </source>
</evidence>
<dbReference type="PRINTS" id="PR00778">
    <property type="entry name" value="HTHARSR"/>
</dbReference>
<evidence type="ECO:0000259" key="5">
    <source>
        <dbReference type="PROSITE" id="PS50987"/>
    </source>
</evidence>
<proteinExistence type="predicted"/>
<dbReference type="InterPro" id="IPR036388">
    <property type="entry name" value="WH-like_DNA-bd_sf"/>
</dbReference>
<accession>A0A9X7Z657</accession>
<dbReference type="InterPro" id="IPR011991">
    <property type="entry name" value="ArsR-like_HTH"/>
</dbReference>
<dbReference type="PANTHER" id="PTHR43132:SF6">
    <property type="entry name" value="HTH-TYPE TRANSCRIPTIONAL REPRESSOR CZRA"/>
    <property type="match status" value="1"/>
</dbReference>
<dbReference type="KEGG" id="afx:JZ786_15750"/>
<evidence type="ECO:0000256" key="3">
    <source>
        <dbReference type="ARBA" id="ARBA00023163"/>
    </source>
</evidence>
<dbReference type="SUPFAM" id="SSF46785">
    <property type="entry name" value="Winged helix' DNA-binding domain"/>
    <property type="match status" value="1"/>
</dbReference>
<keyword evidence="1" id="KW-0805">Transcription regulation</keyword>
<keyword evidence="7" id="KW-1185">Reference proteome</keyword>
<evidence type="ECO:0000256" key="1">
    <source>
        <dbReference type="ARBA" id="ARBA00023015"/>
    </source>
</evidence>
<dbReference type="NCBIfam" id="NF033788">
    <property type="entry name" value="HTH_metalloreg"/>
    <property type="match status" value="1"/>
</dbReference>
<dbReference type="SMART" id="SM00418">
    <property type="entry name" value="HTH_ARSR"/>
    <property type="match status" value="1"/>
</dbReference>
<dbReference type="GO" id="GO:0046686">
    <property type="term" value="P:response to cadmium ion"/>
    <property type="evidence" value="ECO:0007669"/>
    <property type="project" value="UniProtKB-KW"/>
</dbReference>
<dbReference type="Gene3D" id="1.10.10.10">
    <property type="entry name" value="Winged helix-like DNA-binding domain superfamily/Winged helix DNA-binding domain"/>
    <property type="match status" value="1"/>
</dbReference>
<dbReference type="InterPro" id="IPR036390">
    <property type="entry name" value="WH_DNA-bd_sf"/>
</dbReference>
<keyword evidence="2" id="KW-0238">DNA-binding</keyword>
<dbReference type="CDD" id="cd00090">
    <property type="entry name" value="HTH_ARSR"/>
    <property type="match status" value="1"/>
</dbReference>
<dbReference type="InterPro" id="IPR051011">
    <property type="entry name" value="Metal_resp_trans_reg"/>
</dbReference>
<name>A0A9X7Z657_9BACL</name>
<dbReference type="RefSeq" id="WP_206655348.1">
    <property type="nucleotide sequence ID" value="NZ_CP071182.1"/>
</dbReference>
<dbReference type="EMBL" id="CP071182">
    <property type="protein sequence ID" value="QSO45976.1"/>
    <property type="molecule type" value="Genomic_DNA"/>
</dbReference>
<dbReference type="PROSITE" id="PS00846">
    <property type="entry name" value="HTH_ARSR_1"/>
    <property type="match status" value="1"/>
</dbReference>
<protein>
    <submittedName>
        <fullName evidence="6">Winged helix-turn-helix transcriptional regulator</fullName>
    </submittedName>
</protein>
<keyword evidence="4" id="KW-0105">Cadmium resistance</keyword>
<feature type="domain" description="HTH arsR-type" evidence="5">
    <location>
        <begin position="34"/>
        <end position="128"/>
    </location>
</feature>
<dbReference type="AlphaFoldDB" id="A0A9X7Z657"/>
<evidence type="ECO:0000256" key="2">
    <source>
        <dbReference type="ARBA" id="ARBA00023125"/>
    </source>
</evidence>
<dbReference type="GO" id="GO:0003677">
    <property type="term" value="F:DNA binding"/>
    <property type="evidence" value="ECO:0007669"/>
    <property type="project" value="UniProtKB-KW"/>
</dbReference>
<organism evidence="6 7">
    <name type="scientific">Alicyclobacillus mengziensis</name>
    <dbReference type="NCBI Taxonomy" id="2931921"/>
    <lineage>
        <taxon>Bacteria</taxon>
        <taxon>Bacillati</taxon>
        <taxon>Bacillota</taxon>
        <taxon>Bacilli</taxon>
        <taxon>Bacillales</taxon>
        <taxon>Alicyclobacillaceae</taxon>
        <taxon>Alicyclobacillus</taxon>
    </lineage>
</organism>
<dbReference type="InterPro" id="IPR001845">
    <property type="entry name" value="HTH_ArsR_DNA-bd_dom"/>
</dbReference>
<dbReference type="Pfam" id="PF01022">
    <property type="entry name" value="HTH_5"/>
    <property type="match status" value="1"/>
</dbReference>